<comment type="caution">
    <text evidence="2">The sequence shown here is derived from an EMBL/GenBank/DDBJ whole genome shotgun (WGS) entry which is preliminary data.</text>
</comment>
<name>A0A2T0VXJ5_9RHOB</name>
<feature type="transmembrane region" description="Helical" evidence="1">
    <location>
        <begin position="27"/>
        <end position="46"/>
    </location>
</feature>
<reference evidence="2 3" key="1">
    <citation type="submission" date="2018-03" db="EMBL/GenBank/DDBJ databases">
        <title>Genomic Encyclopedia of Archaeal and Bacterial Type Strains, Phase II (KMG-II): from individual species to whole genera.</title>
        <authorList>
            <person name="Goeker M."/>
        </authorList>
    </citation>
    <scope>NUCLEOTIDE SEQUENCE [LARGE SCALE GENOMIC DNA]</scope>
    <source>
        <strain evidence="2 3">DSM 101533</strain>
    </source>
</reference>
<evidence type="ECO:0000256" key="1">
    <source>
        <dbReference type="SAM" id="Phobius"/>
    </source>
</evidence>
<proteinExistence type="predicted"/>
<protein>
    <submittedName>
        <fullName evidence="2">Rod shape-determining protein MreD</fullName>
    </submittedName>
</protein>
<evidence type="ECO:0000313" key="3">
    <source>
        <dbReference type="Proteomes" id="UP000238007"/>
    </source>
</evidence>
<feature type="transmembrane region" description="Helical" evidence="1">
    <location>
        <begin position="163"/>
        <end position="188"/>
    </location>
</feature>
<keyword evidence="1" id="KW-0472">Membrane</keyword>
<organism evidence="2 3">
    <name type="scientific">Yoonia maritima</name>
    <dbReference type="NCBI Taxonomy" id="1435347"/>
    <lineage>
        <taxon>Bacteria</taxon>
        <taxon>Pseudomonadati</taxon>
        <taxon>Pseudomonadota</taxon>
        <taxon>Alphaproteobacteria</taxon>
        <taxon>Rhodobacterales</taxon>
        <taxon>Paracoccaceae</taxon>
        <taxon>Yoonia</taxon>
    </lineage>
</organism>
<keyword evidence="1" id="KW-0812">Transmembrane</keyword>
<feature type="transmembrane region" description="Helical" evidence="1">
    <location>
        <begin position="58"/>
        <end position="79"/>
    </location>
</feature>
<accession>A0A2T0VXJ5</accession>
<dbReference type="EMBL" id="PVTP01000007">
    <property type="protein sequence ID" value="PRY76871.1"/>
    <property type="molecule type" value="Genomic_DNA"/>
</dbReference>
<keyword evidence="1" id="KW-1133">Transmembrane helix</keyword>
<gene>
    <name evidence="2" type="ORF">CLV80_10748</name>
</gene>
<keyword evidence="3" id="KW-1185">Reference proteome</keyword>
<evidence type="ECO:0000313" key="2">
    <source>
        <dbReference type="EMBL" id="PRY76871.1"/>
    </source>
</evidence>
<dbReference type="Proteomes" id="UP000238007">
    <property type="component" value="Unassembled WGS sequence"/>
</dbReference>
<dbReference type="AlphaFoldDB" id="A0A2T0VXJ5"/>
<feature type="transmembrane region" description="Helical" evidence="1">
    <location>
        <begin position="135"/>
        <end position="157"/>
    </location>
</feature>
<sequence length="205" mass="23286">MARPRCQHHRFPLWYLAMASPADNQVWIKRGAFVFIAFVIMVFQLVPQSMEPRVISFGTWHLRMVSPDICLAVTLAWVARRPKYTPVWIIAATFLMGDLIFQRPPGLWAGIVIILTEQLRKRSREFRSMPFLAEWGSVAIGIIAITIANRFILLLLAVDVAPFGMILLQLILTIAIYPLVVVIMHYVFGITRVTPGETGSRGQRV</sequence>